<reference evidence="1 2" key="1">
    <citation type="submission" date="2020-07" db="EMBL/GenBank/DDBJ databases">
        <title>Gai3-2, isolated from salt lake.</title>
        <authorList>
            <person name="Cui H."/>
            <person name="Shi X."/>
        </authorList>
    </citation>
    <scope>NUCLEOTIDE SEQUENCE [LARGE SCALE GENOMIC DNA]</scope>
    <source>
        <strain evidence="1 2">Gai3-2</strain>
        <plasmid evidence="1 2">unnamed3</plasmid>
    </source>
</reference>
<dbReference type="KEGG" id="halg:HUG10_21295"/>
<evidence type="ECO:0000313" key="2">
    <source>
        <dbReference type="Proteomes" id="UP000509750"/>
    </source>
</evidence>
<keyword evidence="1" id="KW-0614">Plasmid</keyword>
<dbReference type="AlphaFoldDB" id="A0A7D5GEX7"/>
<proteinExistence type="predicted"/>
<sequence length="136" mass="14949">MELVVTAYGQSPKLVTKPDSLVRDGYAADAWVLCTQLLGQRDDEMLVQLRNDEGDNWLVDEKGLKSAVLQQDCVYLTVGHRTDNAILVDQFGVGTPSGVSMRYPVGDLWLPKSQITMFEPKTPSTDSDRAGATTTE</sequence>
<gene>
    <name evidence="1" type="ORF">HUG10_21295</name>
</gene>
<keyword evidence="2" id="KW-1185">Reference proteome</keyword>
<protein>
    <submittedName>
        <fullName evidence="1">Uncharacterized protein</fullName>
    </submittedName>
</protein>
<geneLocation type="plasmid" evidence="1 2">
    <name>unnamed3</name>
</geneLocation>
<dbReference type="Proteomes" id="UP000509750">
    <property type="component" value="Plasmid unnamed3"/>
</dbReference>
<dbReference type="RefSeq" id="WP_179171699.1">
    <property type="nucleotide sequence ID" value="NZ_CP058532.1"/>
</dbReference>
<dbReference type="GeneID" id="56031426"/>
<organism evidence="1 2">
    <name type="scientific">Halorarum halophilum</name>
    <dbReference type="NCBI Taxonomy" id="2743090"/>
    <lineage>
        <taxon>Archaea</taxon>
        <taxon>Methanobacteriati</taxon>
        <taxon>Methanobacteriota</taxon>
        <taxon>Stenosarchaea group</taxon>
        <taxon>Halobacteria</taxon>
        <taxon>Halobacteriales</taxon>
        <taxon>Haloferacaceae</taxon>
        <taxon>Halorarum</taxon>
    </lineage>
</organism>
<evidence type="ECO:0000313" key="1">
    <source>
        <dbReference type="EMBL" id="QLG30125.1"/>
    </source>
</evidence>
<dbReference type="EMBL" id="CP058532">
    <property type="protein sequence ID" value="QLG30125.1"/>
    <property type="molecule type" value="Genomic_DNA"/>
</dbReference>
<name>A0A7D5GEX7_9EURY</name>
<accession>A0A7D5GEX7</accession>